<dbReference type="SUPFAM" id="SSF53383">
    <property type="entry name" value="PLP-dependent transferases"/>
    <property type="match status" value="1"/>
</dbReference>
<keyword evidence="3 6" id="KW-0032">Aminotransferase</keyword>
<dbReference type="NCBIfam" id="NF005588">
    <property type="entry name" value="PRK07309.1"/>
    <property type="match status" value="1"/>
</dbReference>
<dbReference type="EC" id="2.6.1.-" evidence="6"/>
<dbReference type="Pfam" id="PF00155">
    <property type="entry name" value="Aminotran_1_2"/>
    <property type="match status" value="1"/>
</dbReference>
<feature type="domain" description="Aminotransferase class I/classII large" evidence="7">
    <location>
        <begin position="38"/>
        <end position="387"/>
    </location>
</feature>
<organism evidence="8 9">
    <name type="scientific">Paucilactobacillus hokkaidonensis</name>
    <dbReference type="NCBI Taxonomy" id="1193095"/>
    <lineage>
        <taxon>Bacteria</taxon>
        <taxon>Bacillati</taxon>
        <taxon>Bacillota</taxon>
        <taxon>Bacilli</taxon>
        <taxon>Lactobacillales</taxon>
        <taxon>Lactobacillaceae</taxon>
        <taxon>Paucilactobacillus</taxon>
    </lineage>
</organism>
<comment type="cofactor">
    <cofactor evidence="1 6">
        <name>pyridoxal 5'-phosphate</name>
        <dbReference type="ChEBI" id="CHEBI:597326"/>
    </cofactor>
</comment>
<keyword evidence="4 6" id="KW-0808">Transferase</keyword>
<dbReference type="Gene3D" id="3.90.1150.10">
    <property type="entry name" value="Aspartate Aminotransferase, domain 1"/>
    <property type="match status" value="1"/>
</dbReference>
<dbReference type="Proteomes" id="UP000051884">
    <property type="component" value="Unassembled WGS sequence"/>
</dbReference>
<dbReference type="InterPro" id="IPR015422">
    <property type="entry name" value="PyrdxlP-dep_Trfase_small"/>
</dbReference>
<gene>
    <name evidence="8" type="ORF">IV59_GL001699</name>
</gene>
<dbReference type="InterPro" id="IPR050596">
    <property type="entry name" value="AspAT/PAT-like"/>
</dbReference>
<dbReference type="InterPro" id="IPR004838">
    <property type="entry name" value="NHTrfase_class1_PyrdxlP-BS"/>
</dbReference>
<dbReference type="EMBL" id="JQCH01000040">
    <property type="protein sequence ID" value="KRO07934.1"/>
    <property type="molecule type" value="Genomic_DNA"/>
</dbReference>
<protein>
    <recommendedName>
        <fullName evidence="6">Aminotransferase</fullName>
        <ecNumber evidence="6">2.6.1.-</ecNumber>
    </recommendedName>
</protein>
<keyword evidence="9" id="KW-1185">Reference proteome</keyword>
<keyword evidence="5" id="KW-0663">Pyridoxal phosphate</keyword>
<evidence type="ECO:0000259" key="7">
    <source>
        <dbReference type="Pfam" id="PF00155"/>
    </source>
</evidence>
<accession>A0ABR5Q3H2</accession>
<evidence type="ECO:0000256" key="4">
    <source>
        <dbReference type="ARBA" id="ARBA00022679"/>
    </source>
</evidence>
<dbReference type="Gene3D" id="3.40.640.10">
    <property type="entry name" value="Type I PLP-dependent aspartate aminotransferase-like (Major domain)"/>
    <property type="match status" value="1"/>
</dbReference>
<comment type="caution">
    <text evidence="8">The sequence shown here is derived from an EMBL/GenBank/DDBJ whole genome shotgun (WGS) entry which is preliminary data.</text>
</comment>
<dbReference type="PROSITE" id="PS00105">
    <property type="entry name" value="AA_TRANSFER_CLASS_1"/>
    <property type="match status" value="1"/>
</dbReference>
<proteinExistence type="inferred from homology"/>
<evidence type="ECO:0000256" key="3">
    <source>
        <dbReference type="ARBA" id="ARBA00022576"/>
    </source>
</evidence>
<evidence type="ECO:0000256" key="6">
    <source>
        <dbReference type="RuleBase" id="RU000481"/>
    </source>
</evidence>
<dbReference type="InterPro" id="IPR015421">
    <property type="entry name" value="PyrdxlP-dep_Trfase_major"/>
</dbReference>
<evidence type="ECO:0000313" key="9">
    <source>
        <dbReference type="Proteomes" id="UP000051884"/>
    </source>
</evidence>
<sequence length="402" mass="44646">MKEVMNVSLFRNDLNTQLDKIEISEIRQFDDATSSIPDILKLTLGEPDFNIPEHVQLAAKQAIDDNFSHYTNNAGIPELRQAAANFQNQKYGLHYQVDNVITTVGASEAIAAALATVLNSGDGVLVPAPIYSAYSPLIALNHGVEVRINTRSNGFVLTPTMVEAAIKDHPEIQFKAVVLNYPNNPTGVTYHKDELAALADVFKKYNLWVISDEIYSELTYGATHTSIASLIPEQTVLISGLSKSHAMTGWRLGFIFADQALVDQIKKIHQYWVTAATSIIQKAAVEALTNGADDGLEMAKQYIKRRDYVYHEMTNMGFEIARPDGAFYIFAKIPAQFNQDSMAFCRDLAQKSHLALIPGHAFGIEGEGYVRLSYAANMDKLREAMTRLQAYINNADNEQQLH</sequence>
<comment type="similarity">
    <text evidence="2 6">Belongs to the class-I pyridoxal-phosphate-dependent aminotransferase family.</text>
</comment>
<evidence type="ECO:0000256" key="1">
    <source>
        <dbReference type="ARBA" id="ARBA00001933"/>
    </source>
</evidence>
<reference evidence="8 9" key="1">
    <citation type="journal article" date="2015" name="Genome Announc.">
        <title>Expanding the biotechnology potential of lactobacilli through comparative genomics of 213 strains and associated genera.</title>
        <authorList>
            <person name="Sun Z."/>
            <person name="Harris H.M."/>
            <person name="McCann A."/>
            <person name="Guo C."/>
            <person name="Argimon S."/>
            <person name="Zhang W."/>
            <person name="Yang X."/>
            <person name="Jeffery I.B."/>
            <person name="Cooney J.C."/>
            <person name="Kagawa T.F."/>
            <person name="Liu W."/>
            <person name="Song Y."/>
            <person name="Salvetti E."/>
            <person name="Wrobel A."/>
            <person name="Rasinkangas P."/>
            <person name="Parkhill J."/>
            <person name="Rea M.C."/>
            <person name="O'Sullivan O."/>
            <person name="Ritari J."/>
            <person name="Douillard F.P."/>
            <person name="Paul Ross R."/>
            <person name="Yang R."/>
            <person name="Briner A.E."/>
            <person name="Felis G.E."/>
            <person name="de Vos W.M."/>
            <person name="Barrangou R."/>
            <person name="Klaenhammer T.R."/>
            <person name="Caufield P.W."/>
            <person name="Cui Y."/>
            <person name="Zhang H."/>
            <person name="O'Toole P.W."/>
        </authorList>
    </citation>
    <scope>NUCLEOTIDE SEQUENCE [LARGE SCALE GENOMIC DNA]</scope>
    <source>
        <strain evidence="8 9">DSM 26202</strain>
    </source>
</reference>
<dbReference type="PANTHER" id="PTHR46383">
    <property type="entry name" value="ASPARTATE AMINOTRANSFERASE"/>
    <property type="match status" value="1"/>
</dbReference>
<evidence type="ECO:0000256" key="5">
    <source>
        <dbReference type="ARBA" id="ARBA00022898"/>
    </source>
</evidence>
<dbReference type="InterPro" id="IPR015424">
    <property type="entry name" value="PyrdxlP-dep_Trfase"/>
</dbReference>
<evidence type="ECO:0000256" key="2">
    <source>
        <dbReference type="ARBA" id="ARBA00007441"/>
    </source>
</evidence>
<dbReference type="InterPro" id="IPR004839">
    <property type="entry name" value="Aminotransferase_I/II_large"/>
</dbReference>
<dbReference type="PANTHER" id="PTHR46383:SF4">
    <property type="entry name" value="AMINOTRANSFERASE"/>
    <property type="match status" value="1"/>
</dbReference>
<dbReference type="GO" id="GO:0008483">
    <property type="term" value="F:transaminase activity"/>
    <property type="evidence" value="ECO:0007669"/>
    <property type="project" value="UniProtKB-KW"/>
</dbReference>
<evidence type="ECO:0000313" key="8">
    <source>
        <dbReference type="EMBL" id="KRO07934.1"/>
    </source>
</evidence>
<dbReference type="CDD" id="cd00609">
    <property type="entry name" value="AAT_like"/>
    <property type="match status" value="1"/>
</dbReference>
<name>A0ABR5Q3H2_9LACO</name>